<dbReference type="InterPro" id="IPR010982">
    <property type="entry name" value="Lambda_DNA-bd_dom_sf"/>
</dbReference>
<evidence type="ECO:0000313" key="3">
    <source>
        <dbReference type="Proteomes" id="UP000006657"/>
    </source>
</evidence>
<dbReference type="Pfam" id="PF13443">
    <property type="entry name" value="HTH_26"/>
    <property type="match status" value="1"/>
</dbReference>
<dbReference type="KEGG" id="osp:Odosp_1273"/>
<dbReference type="OrthoDB" id="1098513at2"/>
<dbReference type="SUPFAM" id="SSF47413">
    <property type="entry name" value="lambda repressor-like DNA-binding domains"/>
    <property type="match status" value="1"/>
</dbReference>
<proteinExistence type="predicted"/>
<dbReference type="HOGENOM" id="CLU_066192_34_1_10"/>
<dbReference type="Gene3D" id="1.10.260.40">
    <property type="entry name" value="lambda repressor-like DNA-binding domains"/>
    <property type="match status" value="1"/>
</dbReference>
<gene>
    <name evidence="2" type="ordered locus">Odosp_1273</name>
</gene>
<dbReference type="AlphaFoldDB" id="F9ZC73"/>
<dbReference type="Proteomes" id="UP000006657">
    <property type="component" value="Chromosome"/>
</dbReference>
<dbReference type="SMART" id="SM00530">
    <property type="entry name" value="HTH_XRE"/>
    <property type="match status" value="1"/>
</dbReference>
<keyword evidence="3" id="KW-1185">Reference proteome</keyword>
<dbReference type="PROSITE" id="PS50943">
    <property type="entry name" value="HTH_CROC1"/>
    <property type="match status" value="1"/>
</dbReference>
<dbReference type="GeneID" id="61274509"/>
<dbReference type="BioCyc" id="OSPL709991:G1GRN-1288-MONOMER"/>
<dbReference type="PaxDb" id="709991-Odosp_1273"/>
<dbReference type="InterPro" id="IPR001387">
    <property type="entry name" value="Cro/C1-type_HTH"/>
</dbReference>
<sequence length="76" mass="8828">MKSPIELYVSKKAKEHRLAKGWSLRYLADCMNVSHTFIKNIEDPESDKAYNLDHINMLAKVFECKISDLLPTYPLD</sequence>
<dbReference type="eggNOG" id="COG1476">
    <property type="taxonomic scope" value="Bacteria"/>
</dbReference>
<evidence type="ECO:0000313" key="2">
    <source>
        <dbReference type="EMBL" id="ADY32319.1"/>
    </source>
</evidence>
<name>F9ZC73_ODOSD</name>
<protein>
    <submittedName>
        <fullName evidence="2">Helix-turn-helix domain protein</fullName>
    </submittedName>
</protein>
<evidence type="ECO:0000259" key="1">
    <source>
        <dbReference type="PROSITE" id="PS50943"/>
    </source>
</evidence>
<dbReference type="RefSeq" id="WP_013611537.1">
    <property type="nucleotide sequence ID" value="NC_015160.1"/>
</dbReference>
<dbReference type="GO" id="GO:0003677">
    <property type="term" value="F:DNA binding"/>
    <property type="evidence" value="ECO:0007669"/>
    <property type="project" value="InterPro"/>
</dbReference>
<dbReference type="CDD" id="cd00093">
    <property type="entry name" value="HTH_XRE"/>
    <property type="match status" value="1"/>
</dbReference>
<organism evidence="2 3">
    <name type="scientific">Odoribacter splanchnicus (strain ATCC 29572 / DSM 20712 / CIP 104287 / JCM 15291 / NCTC 10825 / 1651/6)</name>
    <name type="common">Bacteroides splanchnicus</name>
    <dbReference type="NCBI Taxonomy" id="709991"/>
    <lineage>
        <taxon>Bacteria</taxon>
        <taxon>Pseudomonadati</taxon>
        <taxon>Bacteroidota</taxon>
        <taxon>Bacteroidia</taxon>
        <taxon>Bacteroidales</taxon>
        <taxon>Odoribacteraceae</taxon>
        <taxon>Odoribacter</taxon>
    </lineage>
</organism>
<reference evidence="2 3" key="1">
    <citation type="journal article" date="2011" name="Stand. Genomic Sci.">
        <title>Complete genome sequence of Odoribacter splanchnicus type strain (1651/6).</title>
        <authorList>
            <consortium name="US DOE Joint Genome Institute (JGI-PGF)"/>
            <person name="Goker M."/>
            <person name="Gronow S."/>
            <person name="Zeytun A."/>
            <person name="Nolan M."/>
            <person name="Lucas S."/>
            <person name="Lapidus A."/>
            <person name="Hammon N."/>
            <person name="Deshpande S."/>
            <person name="Cheng J.F."/>
            <person name="Pitluck S."/>
            <person name="Liolios K."/>
            <person name="Pagani I."/>
            <person name="Ivanova N."/>
            <person name="Mavromatis K."/>
            <person name="Ovchinikova G."/>
            <person name="Pati A."/>
            <person name="Tapia R."/>
            <person name="Han C."/>
            <person name="Goodwin L."/>
            <person name="Chen A."/>
            <person name="Palaniappan K."/>
            <person name="Land M."/>
            <person name="Hauser L."/>
            <person name="Jeffries C.D."/>
            <person name="Brambilla E.M."/>
            <person name="Rohde M."/>
            <person name="Detter J.C."/>
            <person name="Woyke T."/>
            <person name="Bristow J."/>
            <person name="Markowitz V."/>
            <person name="Hugenholtz P."/>
            <person name="Eisen J.A."/>
            <person name="Kyrpides N.C."/>
            <person name="Klenk H.P."/>
        </authorList>
    </citation>
    <scope>NUCLEOTIDE SEQUENCE [LARGE SCALE GENOMIC DNA]</scope>
    <source>
        <strain evidence="3">ATCC 29572 / DSM 20712 / JCM 15291 / NCTC 10825 / 1651/6</strain>
    </source>
</reference>
<feature type="domain" description="HTH cro/C1-type" evidence="1">
    <location>
        <begin position="14"/>
        <end position="69"/>
    </location>
</feature>
<dbReference type="EMBL" id="CP002544">
    <property type="protein sequence ID" value="ADY32319.1"/>
    <property type="molecule type" value="Genomic_DNA"/>
</dbReference>
<accession>F9ZC73</accession>
<dbReference type="STRING" id="709991.Odosp_1273"/>